<keyword evidence="3" id="KW-0732">Signal</keyword>
<feature type="region of interest" description="Disordered" evidence="2">
    <location>
        <begin position="1"/>
        <end position="25"/>
    </location>
</feature>
<feature type="domain" description="PDZ" evidence="4">
    <location>
        <begin position="493"/>
        <end position="569"/>
    </location>
</feature>
<protein>
    <recommendedName>
        <fullName evidence="4">PDZ domain-containing protein</fullName>
    </recommendedName>
</protein>
<gene>
    <name evidence="5" type="ORF">HGMM_F07F07C14</name>
</gene>
<feature type="region of interest" description="Disordered" evidence="2">
    <location>
        <begin position="334"/>
        <end position="353"/>
    </location>
</feature>
<dbReference type="Pfam" id="PF17820">
    <property type="entry name" value="PDZ_6"/>
    <property type="match status" value="2"/>
</dbReference>
<evidence type="ECO:0000259" key="4">
    <source>
        <dbReference type="PROSITE" id="PS50106"/>
    </source>
</evidence>
<dbReference type="SUPFAM" id="SSF50156">
    <property type="entry name" value="PDZ domain-like"/>
    <property type="match status" value="2"/>
</dbReference>
<sequence>MNARDMIRKGGTAMTHRQGALQRRPKNSRLSLRIVVGLALSGSLAFAQAPSPHALKREPSATVAQRGEPAPESLPPPWLVTVIHRISVRDLLENLRRQGIQASALDGLTRSQQITNITTGLVVDERGRVLARLMSAISGSRETDVTVLTRDGRALRPTLVEYDEATGYAVLEVPALGIAPPPFVREGTSWSPDAPVKVFAQVPEIAPASGAHGTARRPSERAQATPMGGSELPSWRHLLPMRFKLEAARLKIAAALSASLRDRTDTHAESAADRPMLLLELPQANWSADGGVIVTEKGEVLGVAEEQAPGAYIVRSTESLRALTSRLLTRARAPAAKAQERAPAEAPRATARATSVVPTRGWIGIRAANLADLRDAERAALASVPGAAVIATEVIAGGPAERAGMRAGDVILQYRDQAVTSVEALADMIAQTPVGASVPVRIWREGEIRQLLISIEARPSGMILEPPPPPLFPTLSPENRHELTAQGVLTRWGLRVMDLTEQLADFFGVQRGVLILEVMPDGPAARAGARAGDVIVGVGSSPIRTRSDLLRALRALSGDAVTLRIVREREPLLMTLSLR</sequence>
<feature type="signal peptide" evidence="3">
    <location>
        <begin position="1"/>
        <end position="47"/>
    </location>
</feature>
<dbReference type="PANTHER" id="PTHR22939">
    <property type="entry name" value="SERINE PROTEASE FAMILY S1C HTRA-RELATED"/>
    <property type="match status" value="1"/>
</dbReference>
<dbReference type="InterPro" id="IPR001478">
    <property type="entry name" value="PDZ"/>
</dbReference>
<dbReference type="AlphaFoldDB" id="H5SBR7"/>
<evidence type="ECO:0000256" key="2">
    <source>
        <dbReference type="SAM" id="MobiDB-lite"/>
    </source>
</evidence>
<feature type="compositionally biased region" description="Low complexity" evidence="2">
    <location>
        <begin position="344"/>
        <end position="353"/>
    </location>
</feature>
<comment type="similarity">
    <text evidence="1">Belongs to the peptidase S1C family.</text>
</comment>
<organism evidence="5">
    <name type="scientific">uncultured Acidobacteriota bacterium</name>
    <dbReference type="NCBI Taxonomy" id="171953"/>
    <lineage>
        <taxon>Bacteria</taxon>
        <taxon>Pseudomonadati</taxon>
        <taxon>Acidobacteriota</taxon>
        <taxon>environmental samples</taxon>
    </lineage>
</organism>
<dbReference type="InterPro" id="IPR041489">
    <property type="entry name" value="PDZ_6"/>
</dbReference>
<evidence type="ECO:0000256" key="1">
    <source>
        <dbReference type="ARBA" id="ARBA00010541"/>
    </source>
</evidence>
<dbReference type="GO" id="GO:0008236">
    <property type="term" value="F:serine-type peptidase activity"/>
    <property type="evidence" value="ECO:0007669"/>
    <property type="project" value="UniProtKB-KW"/>
</dbReference>
<accession>H5SBR7</accession>
<reference evidence="5" key="1">
    <citation type="journal article" date="2005" name="Environ. Microbiol.">
        <title>Genetic and functional properties of uncultivated thermophilic crenarchaeotes from a subsurface gold mine as revealed by analysis of genome fragments.</title>
        <authorList>
            <person name="Nunoura T."/>
            <person name="Hirayama H."/>
            <person name="Takami H."/>
            <person name="Oida H."/>
            <person name="Nishi S."/>
            <person name="Shimamura S."/>
            <person name="Suzuki Y."/>
            <person name="Inagaki F."/>
            <person name="Takai K."/>
            <person name="Nealson K.H."/>
            <person name="Horikoshi K."/>
        </authorList>
    </citation>
    <scope>NUCLEOTIDE SEQUENCE</scope>
</reference>
<dbReference type="EMBL" id="AP011662">
    <property type="protein sequence ID" value="BAL53603.1"/>
    <property type="molecule type" value="Genomic_DNA"/>
</dbReference>
<dbReference type="PANTHER" id="PTHR22939:SF129">
    <property type="entry name" value="SERINE PROTEASE HTRA2, MITOCHONDRIAL"/>
    <property type="match status" value="1"/>
</dbReference>
<dbReference type="PROSITE" id="PS50106">
    <property type="entry name" value="PDZ"/>
    <property type="match status" value="1"/>
</dbReference>
<proteinExistence type="inferred from homology"/>
<evidence type="ECO:0000313" key="5">
    <source>
        <dbReference type="EMBL" id="BAL53603.1"/>
    </source>
</evidence>
<dbReference type="SMART" id="SM00228">
    <property type="entry name" value="PDZ"/>
    <property type="match status" value="2"/>
</dbReference>
<feature type="region of interest" description="Disordered" evidence="2">
    <location>
        <begin position="209"/>
        <end position="231"/>
    </location>
</feature>
<evidence type="ECO:0000256" key="3">
    <source>
        <dbReference type="SAM" id="SignalP"/>
    </source>
</evidence>
<name>H5SBR7_9BACT</name>
<reference evidence="5" key="2">
    <citation type="journal article" date="2012" name="PLoS ONE">
        <title>A Deeply Branching Thermophilic Bacterium with an Ancient Acetyl-CoA Pathway Dominates a Subsurface Ecosystem.</title>
        <authorList>
            <person name="Takami H."/>
            <person name="Noguchi H."/>
            <person name="Takaki Y."/>
            <person name="Uchiyama I."/>
            <person name="Toyoda A."/>
            <person name="Nishi S."/>
            <person name="Chee G.-J."/>
            <person name="Arai W."/>
            <person name="Nunoura T."/>
            <person name="Itoh T."/>
            <person name="Hattori M."/>
            <person name="Takai K."/>
        </authorList>
    </citation>
    <scope>NUCLEOTIDE SEQUENCE</scope>
</reference>
<dbReference type="InterPro" id="IPR036034">
    <property type="entry name" value="PDZ_sf"/>
</dbReference>
<dbReference type="Gene3D" id="2.30.42.10">
    <property type="match status" value="2"/>
</dbReference>
<feature type="region of interest" description="Disordered" evidence="2">
    <location>
        <begin position="50"/>
        <end position="74"/>
    </location>
</feature>
<feature type="chain" id="PRO_5003598165" description="PDZ domain-containing protein" evidence="3">
    <location>
        <begin position="48"/>
        <end position="579"/>
    </location>
</feature>